<gene>
    <name evidence="13" type="primary">Mms19</name>
    <name evidence="13" type="ORF">PHANIT_R07544</name>
</gene>
<dbReference type="PANTHER" id="PTHR12891:SF0">
    <property type="entry name" value="MMS19 NUCLEOTIDE EXCISION REPAIR PROTEIN HOMOLOG"/>
    <property type="match status" value="1"/>
</dbReference>
<evidence type="ECO:0000256" key="2">
    <source>
        <dbReference type="ARBA" id="ARBA00004186"/>
    </source>
</evidence>
<dbReference type="GO" id="GO:0097361">
    <property type="term" value="C:cytosolic [4Fe-4S] assembly targeting complex"/>
    <property type="evidence" value="ECO:0007669"/>
    <property type="project" value="UniProtKB-UniRule"/>
</dbReference>
<dbReference type="GO" id="GO:0005634">
    <property type="term" value="C:nucleus"/>
    <property type="evidence" value="ECO:0007669"/>
    <property type="project" value="UniProtKB-SubCell"/>
</dbReference>
<evidence type="ECO:0000256" key="3">
    <source>
        <dbReference type="ARBA" id="ARBA00009340"/>
    </source>
</evidence>
<feature type="non-terminal residue" evidence="13">
    <location>
        <position position="1003"/>
    </location>
</feature>
<dbReference type="FunFam" id="1.25.10.10:FF:000114">
    <property type="entry name" value="MMS19 nucleotide excision repair protein homolog isoform X2"/>
    <property type="match status" value="1"/>
</dbReference>
<evidence type="ECO:0000256" key="8">
    <source>
        <dbReference type="ARBA" id="ARBA00023212"/>
    </source>
</evidence>
<comment type="subunit">
    <text evidence="10">Component of the CIA complex.</text>
</comment>
<dbReference type="GO" id="GO:0051604">
    <property type="term" value="P:protein maturation"/>
    <property type="evidence" value="ECO:0007669"/>
    <property type="project" value="UniProtKB-UniRule"/>
</dbReference>
<organism evidence="13 14">
    <name type="scientific">Phainopepla nitens</name>
    <name type="common">Phainopepla</name>
    <dbReference type="NCBI Taxonomy" id="161653"/>
    <lineage>
        <taxon>Eukaryota</taxon>
        <taxon>Metazoa</taxon>
        <taxon>Chordata</taxon>
        <taxon>Craniata</taxon>
        <taxon>Vertebrata</taxon>
        <taxon>Euteleostomi</taxon>
        <taxon>Archelosauria</taxon>
        <taxon>Archosauria</taxon>
        <taxon>Dinosauria</taxon>
        <taxon>Saurischia</taxon>
        <taxon>Theropoda</taxon>
        <taxon>Coelurosauria</taxon>
        <taxon>Aves</taxon>
        <taxon>Neognathae</taxon>
        <taxon>Neoaves</taxon>
        <taxon>Telluraves</taxon>
        <taxon>Australaves</taxon>
        <taxon>Passeriformes</taxon>
        <taxon>Bombycillidae</taxon>
        <taxon>Phainopepla</taxon>
    </lineage>
</organism>
<evidence type="ECO:0000256" key="7">
    <source>
        <dbReference type="ARBA" id="ARBA00023204"/>
    </source>
</evidence>
<evidence type="ECO:0000256" key="1">
    <source>
        <dbReference type="ARBA" id="ARBA00004123"/>
    </source>
</evidence>
<evidence type="ECO:0000313" key="13">
    <source>
        <dbReference type="EMBL" id="NXO70731.1"/>
    </source>
</evidence>
<keyword evidence="5" id="KW-0677">Repeat</keyword>
<dbReference type="GO" id="GO:0006281">
    <property type="term" value="P:DNA repair"/>
    <property type="evidence" value="ECO:0007669"/>
    <property type="project" value="UniProtKB-UniRule"/>
</dbReference>
<evidence type="ECO:0000313" key="14">
    <source>
        <dbReference type="Proteomes" id="UP000579685"/>
    </source>
</evidence>
<dbReference type="Pfam" id="PF14500">
    <property type="entry name" value="MMS19_N"/>
    <property type="match status" value="1"/>
</dbReference>
<dbReference type="EMBL" id="VXBQ01012586">
    <property type="protein sequence ID" value="NXO70731.1"/>
    <property type="molecule type" value="Genomic_DNA"/>
</dbReference>
<dbReference type="InterPro" id="IPR011989">
    <property type="entry name" value="ARM-like"/>
</dbReference>
<dbReference type="InterPro" id="IPR039920">
    <property type="entry name" value="MMS19"/>
</dbReference>
<accession>A0A7L1UAS7</accession>
<dbReference type="GO" id="GO:0071817">
    <property type="term" value="C:MMXD complex"/>
    <property type="evidence" value="ECO:0007669"/>
    <property type="project" value="TreeGrafter"/>
</dbReference>
<comment type="similarity">
    <text evidence="3 10">Belongs to the MET18/MMS19 family.</text>
</comment>
<name>A0A7L1UAS7_PHANI</name>
<feature type="domain" description="MMS19 C-terminal" evidence="11">
    <location>
        <begin position="501"/>
        <end position="954"/>
    </location>
</feature>
<sequence length="1003" mass="110604">FCLENTDPRMRGRGIQLLSQVLLQCYSLLQEKEVLHLVVFYESRLQDHHLVIPSVLQGLRALSMCEVLSPGLAVSVLKAIFQEVHVQSLLQLDRHTVYSIITNFMSTREEELKGLGANFTFGFIQVMDGEKDPRNLLVAFQIVRDLIAKDYDLGPFVEELFEVTSCYFPVDFTPPPNDPHGIQREDLILSLRAVLASTPQFAEFLLPLLIEKLDSELQSAKLDSLQTLTACCAIYGQKELQEFLPSLWSSLRREVFQTASEKIESECLAALRALSACLSRSVLSSDSEDPLDSFLSSILQDCRHHLCEPDMKLVWPSAKLLQAAAGASLRACHRLTRSVLPLLLEQYNKHTQSSQRRTILEMLLGFLELQQKWGHVEEDESTLLSLQAPVCSVVFSALTDASVQLQLVGIKALTVLGSLQGFLTSSDLELVVDHLIRLALHEEDSQSSEAAMEAAGSLAPSYPKVFSGRMVPRLEEELQSGRAGKEREESYHNRHSLQQRCLQALAAVSTHTSIVRETVPVLLQHLQKVQKGTEARNTQDMVSVCQSLHRVALQCQQDAEGCWYFHQTVVPCLLAMAVQASMPESTHTLPGKALLEEEVLAAMIPVISAATTHLSPELAAQSVSQVVPLFLDGEVSFLPQNSFPCSFQPFGAGECLEAQRRLVALLMAFVCSLPRDVAIPQQEWLLRELLALSCSCNCPFTATTAAKCFAGLVNKHPAGQQLDDVLQLAVNRMEPSLAEGPHRMQALTLLLWVRLALDKWGRGAGEPSLAPTVLPAQVTKALVLRYHPLSSRLADKLLGLLGDTELGPAAADGFSLLMAESPDVLHKGCHADVRIMFRQRFFTDNVPKLVQGFHGAGPDVKANYLKGLSHVLNHLPKPVLVTELPTLLSLLLEALSCSDRVVQLSTLSCLHPLLLEAPQIMSLHVDTLVTKFLNLTSSPTMAVRIAALRCAHALTSLPTTVLLPYKGRVIRALAKPLDDKKRLVRKEAVAARGEWCVEVAAEE</sequence>
<dbReference type="PANTHER" id="PTHR12891">
    <property type="entry name" value="DNA REPAIR/TRANSCRIPTION PROTEIN MET18/MMS19"/>
    <property type="match status" value="1"/>
</dbReference>
<dbReference type="InterPro" id="IPR024687">
    <property type="entry name" value="MMS19_C"/>
</dbReference>
<comment type="subcellular location">
    <subcellularLocation>
        <location evidence="2 10">Cytoplasm</location>
        <location evidence="2 10">Cytoskeleton</location>
        <location evidence="2 10">Spindle</location>
    </subcellularLocation>
    <subcellularLocation>
        <location evidence="1 10">Nucleus</location>
    </subcellularLocation>
</comment>
<dbReference type="Gene3D" id="1.25.10.10">
    <property type="entry name" value="Leucine-rich Repeat Variant"/>
    <property type="match status" value="2"/>
</dbReference>
<dbReference type="InterPro" id="IPR016024">
    <property type="entry name" value="ARM-type_fold"/>
</dbReference>
<reference evidence="13 14" key="1">
    <citation type="submission" date="2019-09" db="EMBL/GenBank/DDBJ databases">
        <title>Bird 10,000 Genomes (B10K) Project - Family phase.</title>
        <authorList>
            <person name="Zhang G."/>
        </authorList>
    </citation>
    <scope>NUCLEOTIDE SEQUENCE [LARGE SCALE GENOMIC DNA]</scope>
    <source>
        <strain evidence="13">B10K-DU-002-32</strain>
        <tissue evidence="13">Muscle</tissue>
    </source>
</reference>
<keyword evidence="8 10" id="KW-0206">Cytoskeleton</keyword>
<evidence type="ECO:0000259" key="11">
    <source>
        <dbReference type="Pfam" id="PF12460"/>
    </source>
</evidence>
<keyword evidence="6 10" id="KW-0227">DNA damage</keyword>
<keyword evidence="7 10" id="KW-0234">DNA repair</keyword>
<feature type="non-terminal residue" evidence="13">
    <location>
        <position position="1"/>
    </location>
</feature>
<protein>
    <recommendedName>
        <fullName evidence="10">MMS19 nucleotide excision repair protein</fullName>
    </recommendedName>
</protein>
<keyword evidence="4 10" id="KW-0963">Cytoplasm</keyword>
<dbReference type="InterPro" id="IPR029240">
    <property type="entry name" value="MMS19_N"/>
</dbReference>
<evidence type="ECO:0000259" key="12">
    <source>
        <dbReference type="Pfam" id="PF14500"/>
    </source>
</evidence>
<keyword evidence="9 10" id="KW-0539">Nucleus</keyword>
<comment type="caution">
    <text evidence="13">The sequence shown here is derived from an EMBL/GenBank/DDBJ whole genome shotgun (WGS) entry which is preliminary data.</text>
</comment>
<dbReference type="GO" id="GO:0016226">
    <property type="term" value="P:iron-sulfur cluster assembly"/>
    <property type="evidence" value="ECO:0007669"/>
    <property type="project" value="UniProtKB-UniRule"/>
</dbReference>
<evidence type="ECO:0000256" key="9">
    <source>
        <dbReference type="ARBA" id="ARBA00023242"/>
    </source>
</evidence>
<dbReference type="SUPFAM" id="SSF48371">
    <property type="entry name" value="ARM repeat"/>
    <property type="match status" value="1"/>
</dbReference>
<evidence type="ECO:0000256" key="6">
    <source>
        <dbReference type="ARBA" id="ARBA00022763"/>
    </source>
</evidence>
<dbReference type="AlphaFoldDB" id="A0A7L1UAS7"/>
<keyword evidence="14" id="KW-1185">Reference proteome</keyword>
<evidence type="ECO:0000256" key="4">
    <source>
        <dbReference type="ARBA" id="ARBA00022490"/>
    </source>
</evidence>
<feature type="domain" description="MMS19 N-terminal" evidence="12">
    <location>
        <begin position="2"/>
        <end position="257"/>
    </location>
</feature>
<dbReference type="Pfam" id="PF12460">
    <property type="entry name" value="MMS19_C"/>
    <property type="match status" value="1"/>
</dbReference>
<comment type="function">
    <text evidence="10">Key component of the cytosolic iron-sulfur protein assembly (CIA) complex, a multiprotein complex that mediates the incorporation of iron-sulfur cluster into apoproteins specifically involved in DNA metabolism and genomic integrity. In the CIA complex, MMS19 acts as an adapter between early-acting CIA components and a subset of cellular target iron-sulfur proteins.</text>
</comment>
<evidence type="ECO:0000256" key="10">
    <source>
        <dbReference type="RuleBase" id="RU367072"/>
    </source>
</evidence>
<evidence type="ECO:0000256" key="5">
    <source>
        <dbReference type="ARBA" id="ARBA00022737"/>
    </source>
</evidence>
<dbReference type="Proteomes" id="UP000579685">
    <property type="component" value="Unassembled WGS sequence"/>
</dbReference>
<proteinExistence type="inferred from homology"/>